<dbReference type="Gene3D" id="2.60.40.10">
    <property type="entry name" value="Immunoglobulins"/>
    <property type="match status" value="1"/>
</dbReference>
<protein>
    <submittedName>
        <fullName evidence="5">Neopullulanase 1</fullName>
        <ecNumber evidence="5">3.2.1.135</ecNumber>
    </submittedName>
</protein>
<dbReference type="Pfam" id="PF02903">
    <property type="entry name" value="Alpha-amylase_N"/>
    <property type="match status" value="1"/>
</dbReference>
<dbReference type="GeneID" id="97392550"/>
<dbReference type="RefSeq" id="WP_022035927.1">
    <property type="nucleotide sequence ID" value="NZ_CP173382.1"/>
</dbReference>
<dbReference type="InterPro" id="IPR013780">
    <property type="entry name" value="Glyco_hydro_b"/>
</dbReference>
<evidence type="ECO:0000313" key="6">
    <source>
        <dbReference type="Proteomes" id="UP000095492"/>
    </source>
</evidence>
<sequence>MTYDSVQKFNSVENYILQMRPILRKRALFSDGTADYRMPPEPKAGDTVKIRFRTAADNVDLVVLCHEDEHIEMYLTDCDRDFDYYEAEIRVGEEQYKYHFEIISGMLRCTYDRAGVSRDFRPQYEFCIIPGFSTPKWAKGAVMYQIFTDRFCNGDTSNDVKTGEYYYINRQTKQVENWDKCPEDFDVANFYGGDLAGVLSKMDYLEELGVEVLYFNPLFVSASSHKYDTQDYDYIDPHFGVIVEDGGEPMPQDCCDNRQASLYKARVTNKKNLEASNQLFIKLVEEAHRRGMRVILDGVFNHCGSFNKWLDREKIYDDAEDFEPGAFATKDSPYHSYFHFQNDNAFPDNLTYEGWWGHDTLPKLNYEESPELEAYILNVAKKWVSPPYNADGWRLDVAADLGHSQEYNHLFWKKFRNVVKEANPEALILAEHYGDPKDWLQGDQWDSVMNYDAFMEPMTWFLTGMEKHSDEYKDYMLGNIENYENTMTHYMASFATSSLQCAMNQLSNHDHSRFLTRTNHKVGRAANLGTQAASEGVNKGIMKEAVVIQMTWPGAPTLYYGDEAGLCGFTDPDNRRTYPWGKEDKVLIRFHRDMIRIHRENPALRTGSVKFLRGDRNILCYARFNRAQQFIIVVNNDGYTRSMEIGVCGAGVPSSCQMTQIMYSSEDNYSMAPVTYQVERSYLKLTLPKYSAVVLRHQSEED</sequence>
<proteinExistence type="inferred from homology"/>
<dbReference type="Gene3D" id="2.60.40.1180">
    <property type="entry name" value="Golgi alpha-mannosidase II"/>
    <property type="match status" value="1"/>
</dbReference>
<dbReference type="SUPFAM" id="SSF51445">
    <property type="entry name" value="(Trans)glycosidases"/>
    <property type="match status" value="1"/>
</dbReference>
<evidence type="ECO:0000313" key="5">
    <source>
        <dbReference type="EMBL" id="CUN21426.1"/>
    </source>
</evidence>
<dbReference type="InterPro" id="IPR017853">
    <property type="entry name" value="GH"/>
</dbReference>
<dbReference type="SUPFAM" id="SSF81296">
    <property type="entry name" value="E set domains"/>
    <property type="match status" value="1"/>
</dbReference>
<feature type="domain" description="Glycosyl hydrolase family 13 catalytic" evidence="4">
    <location>
        <begin position="145"/>
        <end position="598"/>
    </location>
</feature>
<dbReference type="EMBL" id="CYYA01000020">
    <property type="protein sequence ID" value="CUN21426.1"/>
    <property type="molecule type" value="Genomic_DNA"/>
</dbReference>
<dbReference type="Proteomes" id="UP000095492">
    <property type="component" value="Unassembled WGS sequence"/>
</dbReference>
<dbReference type="PANTHER" id="PTHR10357">
    <property type="entry name" value="ALPHA-AMYLASE FAMILY MEMBER"/>
    <property type="match status" value="1"/>
</dbReference>
<evidence type="ECO:0000259" key="4">
    <source>
        <dbReference type="SMART" id="SM00642"/>
    </source>
</evidence>
<dbReference type="PANTHER" id="PTHR10357:SF210">
    <property type="entry name" value="MALTODEXTRIN GLUCOSIDASE"/>
    <property type="match status" value="1"/>
</dbReference>
<name>A0A173V469_EUBRA</name>
<dbReference type="InterPro" id="IPR006047">
    <property type="entry name" value="GH13_cat_dom"/>
</dbReference>
<dbReference type="CDD" id="cd02857">
    <property type="entry name" value="E_set_CDase_PDE_N"/>
    <property type="match status" value="1"/>
</dbReference>
<dbReference type="GO" id="GO:0031216">
    <property type="term" value="F:neopullulanase activity"/>
    <property type="evidence" value="ECO:0007669"/>
    <property type="project" value="UniProtKB-EC"/>
</dbReference>
<evidence type="ECO:0000256" key="1">
    <source>
        <dbReference type="ARBA" id="ARBA00008061"/>
    </source>
</evidence>
<dbReference type="OrthoDB" id="9805159at2"/>
<evidence type="ECO:0000256" key="2">
    <source>
        <dbReference type="ARBA" id="ARBA00022801"/>
    </source>
</evidence>
<dbReference type="CDD" id="cd11338">
    <property type="entry name" value="AmyAc_CMD"/>
    <property type="match status" value="1"/>
</dbReference>
<dbReference type="InterPro" id="IPR014756">
    <property type="entry name" value="Ig_E-set"/>
</dbReference>
<dbReference type="SMART" id="SM00642">
    <property type="entry name" value="Aamy"/>
    <property type="match status" value="1"/>
</dbReference>
<keyword evidence="2 5" id="KW-0378">Hydrolase</keyword>
<evidence type="ECO:0000256" key="3">
    <source>
        <dbReference type="ARBA" id="ARBA00023295"/>
    </source>
</evidence>
<comment type="similarity">
    <text evidence="1">Belongs to the glycosyl hydrolase 13 family.</text>
</comment>
<dbReference type="Gene3D" id="3.20.20.80">
    <property type="entry name" value="Glycosidases"/>
    <property type="match status" value="1"/>
</dbReference>
<accession>A0A173V469</accession>
<dbReference type="InterPro" id="IPR013783">
    <property type="entry name" value="Ig-like_fold"/>
</dbReference>
<dbReference type="InterPro" id="IPR004185">
    <property type="entry name" value="Glyco_hydro_13_lg-like_dom"/>
</dbReference>
<dbReference type="STRING" id="39490.ERS852448_02460"/>
<reference evidence="5 6" key="1">
    <citation type="submission" date="2015-09" db="EMBL/GenBank/DDBJ databases">
        <authorList>
            <consortium name="Pathogen Informatics"/>
        </authorList>
    </citation>
    <scope>NUCLEOTIDE SEQUENCE [LARGE SCALE GENOMIC DNA]</scope>
    <source>
        <strain evidence="5 6">2789STDY5608891</strain>
    </source>
</reference>
<dbReference type="AlphaFoldDB" id="A0A173V469"/>
<dbReference type="SUPFAM" id="SSF51011">
    <property type="entry name" value="Glycosyl hydrolase domain"/>
    <property type="match status" value="1"/>
</dbReference>
<dbReference type="Pfam" id="PF00128">
    <property type="entry name" value="Alpha-amylase"/>
    <property type="match status" value="2"/>
</dbReference>
<dbReference type="EC" id="3.2.1.135" evidence="5"/>
<keyword evidence="3 5" id="KW-0326">Glycosidase</keyword>
<dbReference type="GO" id="GO:0005975">
    <property type="term" value="P:carbohydrate metabolic process"/>
    <property type="evidence" value="ECO:0007669"/>
    <property type="project" value="InterPro"/>
</dbReference>
<gene>
    <name evidence="5" type="primary">tvaI</name>
    <name evidence="5" type="ORF">ERS852448_02460</name>
</gene>
<organism evidence="5 6">
    <name type="scientific">Eubacterium ramulus</name>
    <dbReference type="NCBI Taxonomy" id="39490"/>
    <lineage>
        <taxon>Bacteria</taxon>
        <taxon>Bacillati</taxon>
        <taxon>Bacillota</taxon>
        <taxon>Clostridia</taxon>
        <taxon>Eubacteriales</taxon>
        <taxon>Eubacteriaceae</taxon>
        <taxon>Eubacterium</taxon>
    </lineage>
</organism>